<reference evidence="3" key="1">
    <citation type="submission" date="2022-07" db="EMBL/GenBank/DDBJ databases">
        <authorList>
            <person name="Macas J."/>
            <person name="Novak P."/>
            <person name="Neumann P."/>
        </authorList>
    </citation>
    <scope>NUCLEOTIDE SEQUENCE</scope>
</reference>
<evidence type="ECO:0000256" key="2">
    <source>
        <dbReference type="SAM" id="SignalP"/>
    </source>
</evidence>
<evidence type="ECO:0000313" key="3">
    <source>
        <dbReference type="EMBL" id="CAH9099496.1"/>
    </source>
</evidence>
<keyword evidence="4" id="KW-1185">Reference proteome</keyword>
<protein>
    <submittedName>
        <fullName evidence="3">Uncharacterized protein</fullName>
    </submittedName>
</protein>
<feature type="signal peptide" evidence="2">
    <location>
        <begin position="1"/>
        <end position="32"/>
    </location>
</feature>
<accession>A0A9P1EDL7</accession>
<keyword evidence="2" id="KW-0732">Signal</keyword>
<organism evidence="3 4">
    <name type="scientific">Cuscuta europaea</name>
    <name type="common">European dodder</name>
    <dbReference type="NCBI Taxonomy" id="41803"/>
    <lineage>
        <taxon>Eukaryota</taxon>
        <taxon>Viridiplantae</taxon>
        <taxon>Streptophyta</taxon>
        <taxon>Embryophyta</taxon>
        <taxon>Tracheophyta</taxon>
        <taxon>Spermatophyta</taxon>
        <taxon>Magnoliopsida</taxon>
        <taxon>eudicotyledons</taxon>
        <taxon>Gunneridae</taxon>
        <taxon>Pentapetalae</taxon>
        <taxon>asterids</taxon>
        <taxon>lamiids</taxon>
        <taxon>Solanales</taxon>
        <taxon>Convolvulaceae</taxon>
        <taxon>Cuscuteae</taxon>
        <taxon>Cuscuta</taxon>
        <taxon>Cuscuta subgen. Cuscuta</taxon>
    </lineage>
</organism>
<evidence type="ECO:0000256" key="1">
    <source>
        <dbReference type="SAM" id="MobiDB-lite"/>
    </source>
</evidence>
<dbReference type="EMBL" id="CAMAPE010000038">
    <property type="protein sequence ID" value="CAH9099496.1"/>
    <property type="molecule type" value="Genomic_DNA"/>
</dbReference>
<feature type="region of interest" description="Disordered" evidence="1">
    <location>
        <begin position="56"/>
        <end position="109"/>
    </location>
</feature>
<name>A0A9P1EDL7_CUSEU</name>
<evidence type="ECO:0000313" key="4">
    <source>
        <dbReference type="Proteomes" id="UP001152484"/>
    </source>
</evidence>
<sequence>MGKYNISIIPASSKSLPVCVLLMCLLLSQAAAGMNDDENILNLDLSKILEEYKTRLSSPSLLHQRGRQSAGGIYYPDRSAPGGPDQKHHKHKPTPAPAPAPGKHTSPMP</sequence>
<gene>
    <name evidence="3" type="ORF">CEURO_LOCUS14511</name>
</gene>
<comment type="caution">
    <text evidence="3">The sequence shown here is derived from an EMBL/GenBank/DDBJ whole genome shotgun (WGS) entry which is preliminary data.</text>
</comment>
<dbReference type="AlphaFoldDB" id="A0A9P1EDL7"/>
<dbReference type="Proteomes" id="UP001152484">
    <property type="component" value="Unassembled WGS sequence"/>
</dbReference>
<proteinExistence type="predicted"/>
<dbReference type="OrthoDB" id="1325268at2759"/>
<feature type="chain" id="PRO_5040226294" evidence="2">
    <location>
        <begin position="33"/>
        <end position="109"/>
    </location>
</feature>